<dbReference type="Gene3D" id="1.10.274.10">
    <property type="entry name" value="PtsI, HPr-binding domain"/>
    <property type="match status" value="1"/>
</dbReference>
<dbReference type="PROSITE" id="PS00742">
    <property type="entry name" value="PEP_ENZYMES_2"/>
    <property type="match status" value="1"/>
</dbReference>
<evidence type="ECO:0000256" key="14">
    <source>
        <dbReference type="ARBA" id="ARBA00022777"/>
    </source>
</evidence>
<evidence type="ECO:0000256" key="3">
    <source>
        <dbReference type="ARBA" id="ARBA00002728"/>
    </source>
</evidence>
<keyword evidence="8 17" id="KW-0813">Transport</keyword>
<feature type="binding site" evidence="19">
    <location>
        <position position="470"/>
    </location>
    <ligand>
        <name>phosphoenolpyruvate</name>
        <dbReference type="ChEBI" id="CHEBI:58702"/>
    </ligand>
</feature>
<evidence type="ECO:0000256" key="15">
    <source>
        <dbReference type="ARBA" id="ARBA00022842"/>
    </source>
</evidence>
<name>A0A2M9HHT1_9BIFI</name>
<evidence type="ECO:0000256" key="20">
    <source>
        <dbReference type="PIRSR" id="PIRSR000732-3"/>
    </source>
</evidence>
<protein>
    <recommendedName>
        <fullName evidence="7 17">Phosphoenolpyruvate-protein phosphotransferase</fullName>
        <ecNumber evidence="6 17">2.7.3.9</ecNumber>
    </recommendedName>
    <alternativeName>
        <fullName evidence="16 17">Phosphotransferase system, enzyme I</fullName>
    </alternativeName>
</protein>
<dbReference type="InterPro" id="IPR024692">
    <property type="entry name" value="PTS_EI"/>
</dbReference>
<dbReference type="OrthoDB" id="9765468at2"/>
<evidence type="ECO:0000256" key="9">
    <source>
        <dbReference type="ARBA" id="ARBA00022490"/>
    </source>
</evidence>
<evidence type="ECO:0000256" key="11">
    <source>
        <dbReference type="ARBA" id="ARBA00022679"/>
    </source>
</evidence>
<dbReference type="EMBL" id="PEBK01000001">
    <property type="protein sequence ID" value="PJM76366.1"/>
    <property type="molecule type" value="Genomic_DNA"/>
</dbReference>
<comment type="subcellular location">
    <subcellularLocation>
        <location evidence="4 17">Cytoplasm</location>
    </subcellularLocation>
</comment>
<evidence type="ECO:0000256" key="10">
    <source>
        <dbReference type="ARBA" id="ARBA00022597"/>
    </source>
</evidence>
<evidence type="ECO:0000256" key="17">
    <source>
        <dbReference type="PIRNR" id="PIRNR000732"/>
    </source>
</evidence>
<proteinExistence type="inferred from homology"/>
<dbReference type="AlphaFoldDB" id="A0A2M9HHT1"/>
<evidence type="ECO:0000313" key="25">
    <source>
        <dbReference type="Proteomes" id="UP000231451"/>
    </source>
</evidence>
<dbReference type="Pfam" id="PF00391">
    <property type="entry name" value="PEP-utilizers"/>
    <property type="match status" value="1"/>
</dbReference>
<evidence type="ECO:0000256" key="19">
    <source>
        <dbReference type="PIRSR" id="PIRSR000732-2"/>
    </source>
</evidence>
<keyword evidence="15 17" id="KW-0460">Magnesium</keyword>
<feature type="active site" description="Proton donor" evidence="18">
    <location>
        <position position="507"/>
    </location>
</feature>
<comment type="similarity">
    <text evidence="5 17">Belongs to the PEP-utilizing enzyme family.</text>
</comment>
<accession>A0A2M9HHT1</accession>
<dbReference type="Proteomes" id="UP000231451">
    <property type="component" value="Unassembled WGS sequence"/>
</dbReference>
<comment type="catalytic activity">
    <reaction evidence="1 17">
        <text>L-histidyl-[protein] + phosphoenolpyruvate = N(pros)-phospho-L-histidyl-[protein] + pyruvate</text>
        <dbReference type="Rhea" id="RHEA:23880"/>
        <dbReference type="Rhea" id="RHEA-COMP:9745"/>
        <dbReference type="Rhea" id="RHEA-COMP:9746"/>
        <dbReference type="ChEBI" id="CHEBI:15361"/>
        <dbReference type="ChEBI" id="CHEBI:29979"/>
        <dbReference type="ChEBI" id="CHEBI:58702"/>
        <dbReference type="ChEBI" id="CHEBI:64837"/>
        <dbReference type="EC" id="2.7.3.9"/>
    </reaction>
</comment>
<dbReference type="GO" id="GO:0005737">
    <property type="term" value="C:cytoplasm"/>
    <property type="evidence" value="ECO:0007669"/>
    <property type="project" value="UniProtKB-SubCell"/>
</dbReference>
<dbReference type="InterPro" id="IPR023151">
    <property type="entry name" value="PEP_util_CS"/>
</dbReference>
<keyword evidence="25" id="KW-1185">Reference proteome</keyword>
<evidence type="ECO:0000259" key="22">
    <source>
        <dbReference type="Pfam" id="PF02896"/>
    </source>
</evidence>
<feature type="binding site" evidence="19">
    <location>
        <position position="301"/>
    </location>
    <ligand>
        <name>phosphoenolpyruvate</name>
        <dbReference type="ChEBI" id="CHEBI:58702"/>
    </ligand>
</feature>
<keyword evidence="10 17" id="KW-0762">Sugar transport</keyword>
<feature type="domain" description="PEP-utilising enzyme mobile" evidence="21">
    <location>
        <begin position="161"/>
        <end position="230"/>
    </location>
</feature>
<comment type="cofactor">
    <cofactor evidence="2 17 20">
        <name>Mg(2+)</name>
        <dbReference type="ChEBI" id="CHEBI:18420"/>
    </cofactor>
</comment>
<dbReference type="GO" id="GO:0016301">
    <property type="term" value="F:kinase activity"/>
    <property type="evidence" value="ECO:0007669"/>
    <property type="project" value="UniProtKB-KW"/>
</dbReference>
<feature type="binding site" evidence="20">
    <location>
        <position position="436"/>
    </location>
    <ligand>
        <name>Mg(2+)</name>
        <dbReference type="ChEBI" id="CHEBI:18420"/>
    </ligand>
</feature>
<dbReference type="Pfam" id="PF02896">
    <property type="entry name" value="PEP-utilizers_C"/>
    <property type="match status" value="1"/>
</dbReference>
<keyword evidence="9 17" id="KW-0963">Cytoplasm</keyword>
<gene>
    <name evidence="24" type="primary">ptsP</name>
    <name evidence="24" type="ORF">CSQ87_01680</name>
</gene>
<dbReference type="InterPro" id="IPR040442">
    <property type="entry name" value="Pyrv_kinase-like_dom_sf"/>
</dbReference>
<keyword evidence="12 17" id="KW-0598">Phosphotransferase system</keyword>
<keyword evidence="11 17" id="KW-0808">Transferase</keyword>
<evidence type="ECO:0000256" key="18">
    <source>
        <dbReference type="PIRSR" id="PIRSR000732-1"/>
    </source>
</evidence>
<evidence type="ECO:0000256" key="13">
    <source>
        <dbReference type="ARBA" id="ARBA00022723"/>
    </source>
</evidence>
<dbReference type="NCBIfam" id="TIGR01417">
    <property type="entry name" value="PTS_I_fam"/>
    <property type="match status" value="1"/>
</dbReference>
<feature type="binding site" evidence="19">
    <location>
        <begin position="459"/>
        <end position="460"/>
    </location>
    <ligand>
        <name>phosphoenolpyruvate</name>
        <dbReference type="ChEBI" id="CHEBI:58702"/>
    </ligand>
</feature>
<keyword evidence="14 17" id="KW-0418">Kinase</keyword>
<feature type="binding site" evidence="20">
    <location>
        <position position="460"/>
    </location>
    <ligand>
        <name>Mg(2+)</name>
        <dbReference type="ChEBI" id="CHEBI:18420"/>
    </ligand>
</feature>
<dbReference type="PANTHER" id="PTHR46244">
    <property type="entry name" value="PHOSPHOENOLPYRUVATE-PROTEIN PHOSPHOTRANSFERASE"/>
    <property type="match status" value="1"/>
</dbReference>
<evidence type="ECO:0000259" key="23">
    <source>
        <dbReference type="Pfam" id="PF05524"/>
    </source>
</evidence>
<dbReference type="RefSeq" id="WP_100512234.1">
    <property type="nucleotide sequence ID" value="NZ_PEBK01000001.1"/>
</dbReference>
<evidence type="ECO:0000256" key="2">
    <source>
        <dbReference type="ARBA" id="ARBA00001946"/>
    </source>
</evidence>
<keyword evidence="24" id="KW-0670">Pyruvate</keyword>
<feature type="domain" description="PEP-utilising enzyme C-terminal" evidence="22">
    <location>
        <begin position="260"/>
        <end position="545"/>
    </location>
</feature>
<evidence type="ECO:0000256" key="4">
    <source>
        <dbReference type="ARBA" id="ARBA00004496"/>
    </source>
</evidence>
<dbReference type="InterPro" id="IPR000121">
    <property type="entry name" value="PEP_util_C"/>
</dbReference>
<organism evidence="24 25">
    <name type="scientific">Bifidobacterium simiarum</name>
    <dbReference type="NCBI Taxonomy" id="2045441"/>
    <lineage>
        <taxon>Bacteria</taxon>
        <taxon>Bacillati</taxon>
        <taxon>Actinomycetota</taxon>
        <taxon>Actinomycetes</taxon>
        <taxon>Bifidobacteriales</taxon>
        <taxon>Bifidobacteriaceae</taxon>
        <taxon>Bifidobacterium</taxon>
    </lineage>
</organism>
<dbReference type="Gene3D" id="3.50.30.10">
    <property type="entry name" value="Phosphohistidine domain"/>
    <property type="match status" value="1"/>
</dbReference>
<evidence type="ECO:0000256" key="12">
    <source>
        <dbReference type="ARBA" id="ARBA00022683"/>
    </source>
</evidence>
<feature type="active site" description="Tele-phosphohistidine intermediate" evidence="18">
    <location>
        <position position="194"/>
    </location>
</feature>
<dbReference type="PIRSF" id="PIRSF000732">
    <property type="entry name" value="PTS_enzyme_I"/>
    <property type="match status" value="1"/>
</dbReference>
<dbReference type="GO" id="GO:0008965">
    <property type="term" value="F:phosphoenolpyruvate-protein phosphotransferase activity"/>
    <property type="evidence" value="ECO:0007669"/>
    <property type="project" value="UniProtKB-EC"/>
</dbReference>
<sequence length="562" mass="61255">MRTIRGVGASSGIAIGEIAVRGDAGRAVERRLIDDPTAEVARFRAARDAAVTQLGRLRDRVEDEFGDDKASLFDAHRMMLRDPGYTAGIEKLITSEGVNAEFAVDAVAERFAAMFAAMDDSYMRARAADVRDVSRRVIDVLEGGSGDMAGGGGSHGDDGRHIILAEDLAPSETVRLDRSAVLGFVTAGGSANSHTAILARTMGLPAVIGIGDAFDTADDGHVAVIDGTSGMVVIDPDEATLAEYRGRKAKYEDHLRLLRELKGRSTETRDGRKIRLYANIGRPSDVTAALANDAEGIGLFRSEFLYLESEDWPTEEFQFEAYRQVARRMGDRPVIIRTLDIGADKRVGYFDLEHEDNPALGYRAIRICLTRPEIFRVQLRALLRASAYGNIAIMLPMITSVQEVRDAKRIIEETKEELRGEHIGFNEHIRMGIMIETPASVIMADELAAEADFFSIGTNDLTQYTLACDRQNPNLGRFADPHSPAVLRMIRMAVEAAHRHGIWCGICGELGADPSLTDLFLEIGIDELSVPPAGILPLRGAIRSSTVIRDSPVIRNGAPDPS</sequence>
<reference evidence="24 25" key="1">
    <citation type="submission" date="2017-10" db="EMBL/GenBank/DDBJ databases">
        <title>Draft genome sequences of strains TRE 1, TRE 9, TRE H and TRI 7, isolated from tamarins, belonging to four potential novel Bifidobacterium species.</title>
        <authorList>
            <person name="Mattarelli P."/>
            <person name="Modesto M."/>
            <person name="Puglisi E."/>
            <person name="Morelli L."/>
            <person name="Spezio C."/>
            <person name="Bonetti A."/>
            <person name="Sandri C."/>
        </authorList>
    </citation>
    <scope>NUCLEOTIDE SEQUENCE [LARGE SCALE GENOMIC DNA]</scope>
    <source>
        <strain evidence="25">TRI7</strain>
    </source>
</reference>
<evidence type="ECO:0000256" key="5">
    <source>
        <dbReference type="ARBA" id="ARBA00007837"/>
    </source>
</evidence>
<dbReference type="InterPro" id="IPR015813">
    <property type="entry name" value="Pyrv/PenolPyrv_kinase-like_dom"/>
</dbReference>
<dbReference type="InterPro" id="IPR036637">
    <property type="entry name" value="Phosphohistidine_dom_sf"/>
</dbReference>
<dbReference type="InterPro" id="IPR050499">
    <property type="entry name" value="PEP-utilizing_PTS_enzyme"/>
</dbReference>
<evidence type="ECO:0000256" key="7">
    <source>
        <dbReference type="ARBA" id="ARBA00016544"/>
    </source>
</evidence>
<evidence type="ECO:0000256" key="6">
    <source>
        <dbReference type="ARBA" id="ARBA00012232"/>
    </source>
</evidence>
<dbReference type="Pfam" id="PF05524">
    <property type="entry name" value="PEP-utilisers_N"/>
    <property type="match status" value="1"/>
</dbReference>
<dbReference type="InterPro" id="IPR036618">
    <property type="entry name" value="PtsI_HPr-bd_sf"/>
</dbReference>
<dbReference type="SUPFAM" id="SSF47831">
    <property type="entry name" value="Enzyme I of the PEP:sugar phosphotransferase system HPr-binding (sub)domain"/>
    <property type="match status" value="1"/>
</dbReference>
<evidence type="ECO:0000256" key="16">
    <source>
        <dbReference type="ARBA" id="ARBA00033235"/>
    </source>
</evidence>
<dbReference type="InterPro" id="IPR008731">
    <property type="entry name" value="PTS_EIN"/>
</dbReference>
<evidence type="ECO:0000256" key="8">
    <source>
        <dbReference type="ARBA" id="ARBA00022448"/>
    </source>
</evidence>
<dbReference type="GO" id="GO:0046872">
    <property type="term" value="F:metal ion binding"/>
    <property type="evidence" value="ECO:0007669"/>
    <property type="project" value="UniProtKB-KW"/>
</dbReference>
<dbReference type="PRINTS" id="PR01736">
    <property type="entry name" value="PHPHTRNFRASE"/>
</dbReference>
<evidence type="ECO:0000259" key="21">
    <source>
        <dbReference type="Pfam" id="PF00391"/>
    </source>
</evidence>
<dbReference type="GO" id="GO:0009401">
    <property type="term" value="P:phosphoenolpyruvate-dependent sugar phosphotransferase system"/>
    <property type="evidence" value="ECO:0007669"/>
    <property type="project" value="UniProtKB-KW"/>
</dbReference>
<dbReference type="PANTHER" id="PTHR46244:SF3">
    <property type="entry name" value="PHOSPHOENOLPYRUVATE-PROTEIN PHOSPHOTRANSFERASE"/>
    <property type="match status" value="1"/>
</dbReference>
<dbReference type="EC" id="2.7.3.9" evidence="6 17"/>
<evidence type="ECO:0000313" key="24">
    <source>
        <dbReference type="EMBL" id="PJM76366.1"/>
    </source>
</evidence>
<comment type="caution">
    <text evidence="24">The sequence shown here is derived from an EMBL/GenBank/DDBJ whole genome shotgun (WGS) entry which is preliminary data.</text>
</comment>
<dbReference type="InterPro" id="IPR006318">
    <property type="entry name" value="PTS_EI-like"/>
</dbReference>
<dbReference type="InterPro" id="IPR008279">
    <property type="entry name" value="PEP-util_enz_mobile_dom"/>
</dbReference>
<dbReference type="SUPFAM" id="SSF51621">
    <property type="entry name" value="Phosphoenolpyruvate/pyruvate domain"/>
    <property type="match status" value="1"/>
</dbReference>
<dbReference type="SUPFAM" id="SSF52009">
    <property type="entry name" value="Phosphohistidine domain"/>
    <property type="match status" value="1"/>
</dbReference>
<evidence type="ECO:0000256" key="1">
    <source>
        <dbReference type="ARBA" id="ARBA00000683"/>
    </source>
</evidence>
<feature type="domain" description="Phosphotransferase system enzyme I N-terminal" evidence="23">
    <location>
        <begin position="5"/>
        <end position="126"/>
    </location>
</feature>
<comment type="function">
    <text evidence="3 17">General (non sugar-specific) component of the phosphoenolpyruvate-dependent sugar phosphotransferase system (sugar PTS). This major carbohydrate active-transport system catalyzes the phosphorylation of incoming sugar substrates concomitantly with their translocation across the cell membrane. Enzyme I transfers the phosphoryl group from phosphoenolpyruvate (PEP) to the phosphoryl carrier protein (HPr).</text>
</comment>
<dbReference type="Gene3D" id="3.20.20.60">
    <property type="entry name" value="Phosphoenolpyruvate-binding domains"/>
    <property type="match status" value="1"/>
</dbReference>
<keyword evidence="13 17" id="KW-0479">Metal-binding</keyword>
<feature type="binding site" evidence="19">
    <location>
        <position position="337"/>
    </location>
    <ligand>
        <name>phosphoenolpyruvate</name>
        <dbReference type="ChEBI" id="CHEBI:58702"/>
    </ligand>
</feature>